<dbReference type="RefSeq" id="WP_348815908.1">
    <property type="nucleotide sequence ID" value="NZ_CP098828.1"/>
</dbReference>
<dbReference type="AlphaFoldDB" id="A0AAU7KYG8"/>
<dbReference type="InterPro" id="IPR036388">
    <property type="entry name" value="WH-like_DNA-bd_sf"/>
</dbReference>
<dbReference type="GO" id="GO:0043565">
    <property type="term" value="F:sequence-specific DNA binding"/>
    <property type="evidence" value="ECO:0007669"/>
    <property type="project" value="InterPro"/>
</dbReference>
<evidence type="ECO:0000313" key="1">
    <source>
        <dbReference type="EMBL" id="XBO76775.1"/>
    </source>
</evidence>
<dbReference type="EMBL" id="CP098828">
    <property type="protein sequence ID" value="XBO76775.1"/>
    <property type="molecule type" value="Genomic_DNA"/>
</dbReference>
<proteinExistence type="predicted"/>
<gene>
    <name evidence="1" type="ORF">NFG57_08445</name>
</gene>
<name>A0AAU7KYG8_9GAMM</name>
<reference evidence="1" key="1">
    <citation type="submission" date="2022-06" db="EMBL/GenBank/DDBJ databases">
        <title>A novel DMS-producing enzyme.</title>
        <authorList>
            <person name="Zhang Y."/>
        </authorList>
    </citation>
    <scope>NUCLEOTIDE SEQUENCE</scope>
    <source>
        <strain evidence="1">H10-59</strain>
    </source>
</reference>
<organism evidence="1">
    <name type="scientific">Halomonas sp. H10-59</name>
    <dbReference type="NCBI Taxonomy" id="2950874"/>
    <lineage>
        <taxon>Bacteria</taxon>
        <taxon>Pseudomonadati</taxon>
        <taxon>Pseudomonadota</taxon>
        <taxon>Gammaproteobacteria</taxon>
        <taxon>Oceanospirillales</taxon>
        <taxon>Halomonadaceae</taxon>
        <taxon>Halomonas</taxon>
    </lineage>
</organism>
<protein>
    <submittedName>
        <fullName evidence="1">DUF1153 domain-containing protein</fullName>
    </submittedName>
</protein>
<dbReference type="SUPFAM" id="SSF48295">
    <property type="entry name" value="TrpR-like"/>
    <property type="match status" value="1"/>
</dbReference>
<dbReference type="Gene3D" id="1.10.10.10">
    <property type="entry name" value="Winged helix-like DNA-binding domain superfamily/Winged helix DNA-binding domain"/>
    <property type="match status" value="1"/>
</dbReference>
<dbReference type="InterPro" id="IPR009534">
    <property type="entry name" value="DUF1153"/>
</dbReference>
<accession>A0AAU7KYG8</accession>
<sequence length="109" mass="12453">MSNEPTVKHWTAKRKAAVVMDIFKGKITVAEVARQHDLTFSEVEGWIEEAQRSMENGFRARPKDIRKQYASDLRETKEALGEAHLQIYALKKGSSQISVKRARRVRQAG</sequence>
<dbReference type="InterPro" id="IPR010921">
    <property type="entry name" value="Trp_repressor/repl_initiator"/>
</dbReference>
<dbReference type="Pfam" id="PF06627">
    <property type="entry name" value="DUF1153"/>
    <property type="match status" value="1"/>
</dbReference>